<reference evidence="2 3" key="1">
    <citation type="submission" date="2022-12" db="EMBL/GenBank/DDBJ databases">
        <title>Genomic features and morphological characterization of a novel Knufia sp. strain isolated from spacecraft assembly facility.</title>
        <authorList>
            <person name="Teixeira M."/>
            <person name="Chander A.M."/>
            <person name="Stajich J.E."/>
            <person name="Venkateswaran K."/>
        </authorList>
    </citation>
    <scope>NUCLEOTIDE SEQUENCE [LARGE SCALE GENOMIC DNA]</scope>
    <source>
        <strain evidence="2 3">FJI-L2-BK-P2</strain>
    </source>
</reference>
<organism evidence="2 3">
    <name type="scientific">Knufia fluminis</name>
    <dbReference type="NCBI Taxonomy" id="191047"/>
    <lineage>
        <taxon>Eukaryota</taxon>
        <taxon>Fungi</taxon>
        <taxon>Dikarya</taxon>
        <taxon>Ascomycota</taxon>
        <taxon>Pezizomycotina</taxon>
        <taxon>Eurotiomycetes</taxon>
        <taxon>Chaetothyriomycetidae</taxon>
        <taxon>Chaetothyriales</taxon>
        <taxon>Trichomeriaceae</taxon>
        <taxon>Knufia</taxon>
    </lineage>
</organism>
<feature type="region of interest" description="Disordered" evidence="1">
    <location>
        <begin position="145"/>
        <end position="188"/>
    </location>
</feature>
<protein>
    <submittedName>
        <fullName evidence="2">Uncharacterized protein</fullName>
    </submittedName>
</protein>
<accession>A0AAN8IMD2</accession>
<evidence type="ECO:0000256" key="1">
    <source>
        <dbReference type="SAM" id="MobiDB-lite"/>
    </source>
</evidence>
<gene>
    <name evidence="2" type="ORF">OHC33_005630</name>
</gene>
<feature type="region of interest" description="Disordered" evidence="1">
    <location>
        <begin position="201"/>
        <end position="261"/>
    </location>
</feature>
<proteinExistence type="predicted"/>
<dbReference type="AlphaFoldDB" id="A0AAN8IMD2"/>
<dbReference type="EMBL" id="JAKLMC020000012">
    <property type="protein sequence ID" value="KAK5953062.1"/>
    <property type="molecule type" value="Genomic_DNA"/>
</dbReference>
<evidence type="ECO:0000313" key="3">
    <source>
        <dbReference type="Proteomes" id="UP001316803"/>
    </source>
</evidence>
<comment type="caution">
    <text evidence="2">The sequence shown here is derived from an EMBL/GenBank/DDBJ whole genome shotgun (WGS) entry which is preliminary data.</text>
</comment>
<feature type="region of interest" description="Disordered" evidence="1">
    <location>
        <begin position="314"/>
        <end position="340"/>
    </location>
</feature>
<sequence length="427" mass="47758">MAGTEVSSVIRDILDAFHNGLSVFKTKGRKHRRRHSEPINANEEKRVRDSFSQRPQEIKQVYDKSVAKHGRRFEVGDSTSQTSLAQILLVLNTGLIKLLNHALSSDKSRSQSRNSILNLSETAALDTLSALSELNLRIASASRIDLRLPPSGPPTEHDEKRKPRPRAQSCSKQSKRPPPSPLIHYGGWVRSKTDPSVVSVVVSPRARKTDQKRTSASRSSSVSPTKNASTPSEVKVKERRSPPPRYSQLADKTAPQLRPKPEHLQAKVSIPPNDYGIGTGKQVGRHPSMYIVPADFFDIFPHPSVERYEPQAVDSMQAAPGRPPQVPHHSRPQQLYQQPQPQHIAPRFEGRVRPPSMMTFMTASTKIGEIPEHRLPDRVLTEEQQEEIPMPYVVPDMLDPPRKRGGRGLKFWKKDRQEKCVAGAVGA</sequence>
<name>A0AAN8IMD2_9EURO</name>
<keyword evidence="3" id="KW-1185">Reference proteome</keyword>
<evidence type="ECO:0000313" key="2">
    <source>
        <dbReference type="EMBL" id="KAK5953062.1"/>
    </source>
</evidence>
<dbReference type="Proteomes" id="UP001316803">
    <property type="component" value="Unassembled WGS sequence"/>
</dbReference>